<accession>A0A1S0TLS1</accession>
<dbReference type="KEGG" id="loa:LOAG_12133"/>
<dbReference type="InParanoid" id="A0A1S0TLS1"/>
<reference evidence="1" key="1">
    <citation type="submission" date="2012-04" db="EMBL/GenBank/DDBJ databases">
        <title>The Genome Sequence of Loa loa.</title>
        <authorList>
            <consortium name="The Broad Institute Genome Sequencing Platform"/>
            <consortium name="Broad Institute Genome Sequencing Center for Infectious Disease"/>
            <person name="Nutman T.B."/>
            <person name="Fink D.L."/>
            <person name="Russ C."/>
            <person name="Young S."/>
            <person name="Zeng Q."/>
            <person name="Gargeya S."/>
            <person name="Alvarado L."/>
            <person name="Berlin A."/>
            <person name="Chapman S.B."/>
            <person name="Chen Z."/>
            <person name="Freedman E."/>
            <person name="Gellesch M."/>
            <person name="Goldberg J."/>
            <person name="Griggs A."/>
            <person name="Gujja S."/>
            <person name="Heilman E.R."/>
            <person name="Heiman D."/>
            <person name="Howarth C."/>
            <person name="Mehta T."/>
            <person name="Neiman D."/>
            <person name="Pearson M."/>
            <person name="Roberts A."/>
            <person name="Saif S."/>
            <person name="Shea T."/>
            <person name="Shenoy N."/>
            <person name="Sisk P."/>
            <person name="Stolte C."/>
            <person name="Sykes S."/>
            <person name="White J."/>
            <person name="Yandava C."/>
            <person name="Haas B."/>
            <person name="Henn M.R."/>
            <person name="Nusbaum C."/>
            <person name="Birren B."/>
        </authorList>
    </citation>
    <scope>NUCLEOTIDE SEQUENCE [LARGE SCALE GENOMIC DNA]</scope>
</reference>
<dbReference type="AlphaFoldDB" id="A0A1S0TLS1"/>
<sequence>MIVFYSRLNNLESSIKTSTENPLFGDYDEKSWFGESGVPNLARDPIAQFLALLKKPRTMGNLEALIRIKVIIKMNSAEAKEGVVQRNNFKKELKKKNSPRKSKKS</sequence>
<protein>
    <submittedName>
        <fullName evidence="1">Uncharacterized protein</fullName>
    </submittedName>
</protein>
<name>A0A1S0TLS1_LOALO</name>
<organism evidence="1">
    <name type="scientific">Loa loa</name>
    <name type="common">Eye worm</name>
    <name type="synonym">Filaria loa</name>
    <dbReference type="NCBI Taxonomy" id="7209"/>
    <lineage>
        <taxon>Eukaryota</taxon>
        <taxon>Metazoa</taxon>
        <taxon>Ecdysozoa</taxon>
        <taxon>Nematoda</taxon>
        <taxon>Chromadorea</taxon>
        <taxon>Rhabditida</taxon>
        <taxon>Spirurina</taxon>
        <taxon>Spiruromorpha</taxon>
        <taxon>Filarioidea</taxon>
        <taxon>Onchocercidae</taxon>
        <taxon>Loa</taxon>
    </lineage>
</organism>
<dbReference type="CTD" id="9949594"/>
<proteinExistence type="predicted"/>
<dbReference type="OrthoDB" id="5864733at2759"/>
<gene>
    <name evidence="1" type="ORF">LOAG_12133</name>
</gene>
<evidence type="ECO:0000313" key="1">
    <source>
        <dbReference type="EMBL" id="EFO16374.1"/>
    </source>
</evidence>
<dbReference type="EMBL" id="JH712457">
    <property type="protein sequence ID" value="EFO16374.1"/>
    <property type="molecule type" value="Genomic_DNA"/>
</dbReference>
<dbReference type="GeneID" id="9949594"/>
<dbReference type="RefSeq" id="XP_003147695.1">
    <property type="nucleotide sequence ID" value="XM_003147647.1"/>
</dbReference>